<gene>
    <name evidence="3" type="ORF">FHR33_007111</name>
</gene>
<evidence type="ECO:0000259" key="2">
    <source>
        <dbReference type="Pfam" id="PF00496"/>
    </source>
</evidence>
<sequence>MRRRLIAAALALLLAGCSGQQAQQARQEPPPAKESTFVYVENLGVVTDWDPASSYSNEIIAMQNVYESLTVYNPVTKKAGPRLATSWRASSDGRTWTFTLRSGVTFHTGRPLDSAAVKASIERTMRSKSGPSYIWNAVESIRAVDPLTVTFTLRYAVPLDLVASSGYAAYIYDTAASTDLKAWFAAGRDAGTGPYTVASWQKGKRDELTLKAYRPYWGGWDRPHYTRVKYIVIPDLDEAWQRLLRGEASFVHRLNPALYRRAARTAGVRTAEIPSFQTAMLLFNTASGPLTDVRIRRALRKTIDYDGTLRALRGAASPATGVIPEGLLGHLPDRRPKQDLQGATRLLTAAGYGPGGRNLRLTLTYAQGDEDQRVFVQRLAATLEPLNVTLVARAMPWEAQWARGKTRGQDIFLMYWWPDYADAYSWFTNVFRSAEKVEFNLTYLKDRVADGLIDTLPELTVTDRAAAQRAYARLDRRLLEVQAAAAVPWVVNYQRAYLGGIQGYNDNPAYPDVVFAYDLRPAG</sequence>
<dbReference type="Pfam" id="PF00496">
    <property type="entry name" value="SBP_bac_5"/>
    <property type="match status" value="1"/>
</dbReference>
<evidence type="ECO:0000313" key="3">
    <source>
        <dbReference type="EMBL" id="MBB3731251.1"/>
    </source>
</evidence>
<dbReference type="InterPro" id="IPR030678">
    <property type="entry name" value="Peptide/Ni-bd"/>
</dbReference>
<comment type="caution">
    <text evidence="3">The sequence shown here is derived from an EMBL/GenBank/DDBJ whole genome shotgun (WGS) entry which is preliminary data.</text>
</comment>
<dbReference type="PANTHER" id="PTHR30290:SF34">
    <property type="entry name" value="ABC TRANSPORTER, PERIPLASMIC OLIGO-PEPTIDE BINDING PROTEIN, PUTATIVE-RELATED"/>
    <property type="match status" value="1"/>
</dbReference>
<dbReference type="PROSITE" id="PS51257">
    <property type="entry name" value="PROKAR_LIPOPROTEIN"/>
    <property type="match status" value="1"/>
</dbReference>
<organism evidence="3 4">
    <name type="scientific">Nonomuraea dietziae</name>
    <dbReference type="NCBI Taxonomy" id="65515"/>
    <lineage>
        <taxon>Bacteria</taxon>
        <taxon>Bacillati</taxon>
        <taxon>Actinomycetota</taxon>
        <taxon>Actinomycetes</taxon>
        <taxon>Streptosporangiales</taxon>
        <taxon>Streptosporangiaceae</taxon>
        <taxon>Nonomuraea</taxon>
    </lineage>
</organism>
<dbReference type="InterPro" id="IPR039424">
    <property type="entry name" value="SBP_5"/>
</dbReference>
<reference evidence="3 4" key="1">
    <citation type="submission" date="2020-08" db="EMBL/GenBank/DDBJ databases">
        <title>Sequencing the genomes of 1000 actinobacteria strains.</title>
        <authorList>
            <person name="Klenk H.-P."/>
        </authorList>
    </citation>
    <scope>NUCLEOTIDE SEQUENCE [LARGE SCALE GENOMIC DNA]</scope>
    <source>
        <strain evidence="3 4">DSM 44320</strain>
    </source>
</reference>
<dbReference type="Proteomes" id="UP000579945">
    <property type="component" value="Unassembled WGS sequence"/>
</dbReference>
<evidence type="ECO:0000256" key="1">
    <source>
        <dbReference type="SAM" id="SignalP"/>
    </source>
</evidence>
<dbReference type="GO" id="GO:0043190">
    <property type="term" value="C:ATP-binding cassette (ABC) transporter complex"/>
    <property type="evidence" value="ECO:0007669"/>
    <property type="project" value="InterPro"/>
</dbReference>
<dbReference type="AlphaFoldDB" id="A0A7W5V606"/>
<dbReference type="SUPFAM" id="SSF53850">
    <property type="entry name" value="Periplasmic binding protein-like II"/>
    <property type="match status" value="1"/>
</dbReference>
<dbReference type="GO" id="GO:1904680">
    <property type="term" value="F:peptide transmembrane transporter activity"/>
    <property type="evidence" value="ECO:0007669"/>
    <property type="project" value="TreeGrafter"/>
</dbReference>
<keyword evidence="1" id="KW-0732">Signal</keyword>
<dbReference type="GeneID" id="95393358"/>
<dbReference type="GO" id="GO:0015833">
    <property type="term" value="P:peptide transport"/>
    <property type="evidence" value="ECO:0007669"/>
    <property type="project" value="TreeGrafter"/>
</dbReference>
<dbReference type="GO" id="GO:0042597">
    <property type="term" value="C:periplasmic space"/>
    <property type="evidence" value="ECO:0007669"/>
    <property type="project" value="UniProtKB-ARBA"/>
</dbReference>
<keyword evidence="4" id="KW-1185">Reference proteome</keyword>
<feature type="domain" description="Solute-binding protein family 5" evidence="2">
    <location>
        <begin position="80"/>
        <end position="435"/>
    </location>
</feature>
<dbReference type="InterPro" id="IPR000914">
    <property type="entry name" value="SBP_5_dom"/>
</dbReference>
<feature type="signal peptide" evidence="1">
    <location>
        <begin position="1"/>
        <end position="22"/>
    </location>
</feature>
<dbReference type="Gene3D" id="3.10.105.10">
    <property type="entry name" value="Dipeptide-binding Protein, Domain 3"/>
    <property type="match status" value="1"/>
</dbReference>
<dbReference type="Gene3D" id="3.40.190.10">
    <property type="entry name" value="Periplasmic binding protein-like II"/>
    <property type="match status" value="1"/>
</dbReference>
<dbReference type="EMBL" id="JACIBV010000001">
    <property type="protein sequence ID" value="MBB3731251.1"/>
    <property type="molecule type" value="Genomic_DNA"/>
</dbReference>
<accession>A0A7W5V606</accession>
<name>A0A7W5V606_9ACTN</name>
<dbReference type="RefSeq" id="WP_183657005.1">
    <property type="nucleotide sequence ID" value="NZ_JACIBV010000001.1"/>
</dbReference>
<proteinExistence type="predicted"/>
<dbReference type="PANTHER" id="PTHR30290">
    <property type="entry name" value="PERIPLASMIC BINDING COMPONENT OF ABC TRANSPORTER"/>
    <property type="match status" value="1"/>
</dbReference>
<evidence type="ECO:0000313" key="4">
    <source>
        <dbReference type="Proteomes" id="UP000579945"/>
    </source>
</evidence>
<dbReference type="PIRSF" id="PIRSF002741">
    <property type="entry name" value="MppA"/>
    <property type="match status" value="1"/>
</dbReference>
<feature type="chain" id="PRO_5039122620" evidence="1">
    <location>
        <begin position="23"/>
        <end position="523"/>
    </location>
</feature>
<protein>
    <submittedName>
        <fullName evidence="3">Peptide/nickel transport system substrate-binding protein</fullName>
    </submittedName>
</protein>